<name>A0A5A7N978_9PROT</name>
<evidence type="ECO:0000313" key="2">
    <source>
        <dbReference type="Proteomes" id="UP000324996"/>
    </source>
</evidence>
<dbReference type="RefSeq" id="WP_042087254.1">
    <property type="nucleotide sequence ID" value="NZ_BKCN01000004.1"/>
</dbReference>
<protein>
    <submittedName>
        <fullName evidence="1">Uncharacterized protein</fullName>
    </submittedName>
</protein>
<comment type="caution">
    <text evidence="1">The sequence shown here is derived from an EMBL/GenBank/DDBJ whole genome shotgun (WGS) entry which is preliminary data.</text>
</comment>
<sequence>MAQPVFLDKTLHQMPILAISALLKESTRLQQLTEDLILDLFFANRKKPDHPIKMDQGLPP</sequence>
<organism evidence="1 2">
    <name type="scientific">Iodidimonas nitroreducens</name>
    <dbReference type="NCBI Taxonomy" id="1236968"/>
    <lineage>
        <taxon>Bacteria</taxon>
        <taxon>Pseudomonadati</taxon>
        <taxon>Pseudomonadota</taxon>
        <taxon>Alphaproteobacteria</taxon>
        <taxon>Iodidimonadales</taxon>
        <taxon>Iodidimonadaceae</taxon>
        <taxon>Iodidimonas</taxon>
    </lineage>
</organism>
<dbReference type="Proteomes" id="UP000324996">
    <property type="component" value="Unassembled WGS sequence"/>
</dbReference>
<accession>A0A5A7N978</accession>
<keyword evidence="2" id="KW-1185">Reference proteome</keyword>
<gene>
    <name evidence="1" type="ORF">JCM17846_12480</name>
</gene>
<dbReference type="EMBL" id="BKCN01000004">
    <property type="protein sequence ID" value="GER03566.1"/>
    <property type="molecule type" value="Genomic_DNA"/>
</dbReference>
<proteinExistence type="predicted"/>
<dbReference type="AlphaFoldDB" id="A0A5A7N978"/>
<evidence type="ECO:0000313" key="1">
    <source>
        <dbReference type="EMBL" id="GER03566.1"/>
    </source>
</evidence>
<reference evidence="1 2" key="1">
    <citation type="submission" date="2019-09" db="EMBL/GenBank/DDBJ databases">
        <title>NBRP : Genome information of microbial organism related human and environment.</title>
        <authorList>
            <person name="Hattori M."/>
            <person name="Oshima K."/>
            <person name="Inaba H."/>
            <person name="Suda W."/>
            <person name="Sakamoto M."/>
            <person name="Iino T."/>
            <person name="Kitahara M."/>
            <person name="Oshida Y."/>
            <person name="Iida T."/>
            <person name="Kudo T."/>
            <person name="Itoh T."/>
            <person name="Ohkuma M."/>
        </authorList>
    </citation>
    <scope>NUCLEOTIDE SEQUENCE [LARGE SCALE GENOMIC DNA]</scope>
    <source>
        <strain evidence="1 2">Q-1</strain>
    </source>
</reference>